<dbReference type="AlphaFoldDB" id="A0A0A9GB26"/>
<evidence type="ECO:0000313" key="1">
    <source>
        <dbReference type="EMBL" id="JAE19751.1"/>
    </source>
</evidence>
<reference evidence="1" key="1">
    <citation type="submission" date="2014-09" db="EMBL/GenBank/DDBJ databases">
        <authorList>
            <person name="Magalhaes I.L.F."/>
            <person name="Oliveira U."/>
            <person name="Santos F.R."/>
            <person name="Vidigal T.H.D.A."/>
            <person name="Brescovit A.D."/>
            <person name="Santos A.J."/>
        </authorList>
    </citation>
    <scope>NUCLEOTIDE SEQUENCE</scope>
    <source>
        <tissue evidence="1">Shoot tissue taken approximately 20 cm above the soil surface</tissue>
    </source>
</reference>
<name>A0A0A9GB26_ARUDO</name>
<proteinExistence type="predicted"/>
<protein>
    <submittedName>
        <fullName evidence="1">Uncharacterized protein</fullName>
    </submittedName>
</protein>
<dbReference type="EMBL" id="GBRH01178145">
    <property type="protein sequence ID" value="JAE19751.1"/>
    <property type="molecule type" value="Transcribed_RNA"/>
</dbReference>
<organism evidence="1">
    <name type="scientific">Arundo donax</name>
    <name type="common">Giant reed</name>
    <name type="synonym">Donax arundinaceus</name>
    <dbReference type="NCBI Taxonomy" id="35708"/>
    <lineage>
        <taxon>Eukaryota</taxon>
        <taxon>Viridiplantae</taxon>
        <taxon>Streptophyta</taxon>
        <taxon>Embryophyta</taxon>
        <taxon>Tracheophyta</taxon>
        <taxon>Spermatophyta</taxon>
        <taxon>Magnoliopsida</taxon>
        <taxon>Liliopsida</taxon>
        <taxon>Poales</taxon>
        <taxon>Poaceae</taxon>
        <taxon>PACMAD clade</taxon>
        <taxon>Arundinoideae</taxon>
        <taxon>Arundineae</taxon>
        <taxon>Arundo</taxon>
    </lineage>
</organism>
<sequence>MSRRTIVRRCNLFIVSQSIIALRYLKNLMRLIQCLHLYMEIKHQEWTEINFSVS</sequence>
<reference evidence="1" key="2">
    <citation type="journal article" date="2015" name="Data Brief">
        <title>Shoot transcriptome of the giant reed, Arundo donax.</title>
        <authorList>
            <person name="Barrero R.A."/>
            <person name="Guerrero F.D."/>
            <person name="Moolhuijzen P."/>
            <person name="Goolsby J.A."/>
            <person name="Tidwell J."/>
            <person name="Bellgard S.E."/>
            <person name="Bellgard M.I."/>
        </authorList>
    </citation>
    <scope>NUCLEOTIDE SEQUENCE</scope>
    <source>
        <tissue evidence="1">Shoot tissue taken approximately 20 cm above the soil surface</tissue>
    </source>
</reference>
<accession>A0A0A9GB26</accession>